<dbReference type="EMBL" id="BMFY01000004">
    <property type="protein sequence ID" value="GGA10790.1"/>
    <property type="molecule type" value="Genomic_DNA"/>
</dbReference>
<dbReference type="AlphaFoldDB" id="A0A8J2TX19"/>
<gene>
    <name evidence="1" type="ORF">GCM10011333_12010</name>
</gene>
<keyword evidence="2" id="KW-1185">Reference proteome</keyword>
<protein>
    <submittedName>
        <fullName evidence="1">Uncharacterized protein</fullName>
    </submittedName>
</protein>
<dbReference type="Proteomes" id="UP000616114">
    <property type="component" value="Unassembled WGS sequence"/>
</dbReference>
<organism evidence="1 2">
    <name type="scientific">Sediminivirga luteola</name>
    <dbReference type="NCBI Taxonomy" id="1774748"/>
    <lineage>
        <taxon>Bacteria</taxon>
        <taxon>Bacillati</taxon>
        <taxon>Actinomycetota</taxon>
        <taxon>Actinomycetes</taxon>
        <taxon>Micrococcales</taxon>
        <taxon>Brevibacteriaceae</taxon>
        <taxon>Sediminivirga</taxon>
    </lineage>
</organism>
<reference evidence="1" key="2">
    <citation type="submission" date="2020-09" db="EMBL/GenBank/DDBJ databases">
        <authorList>
            <person name="Sun Q."/>
            <person name="Zhou Y."/>
        </authorList>
    </citation>
    <scope>NUCLEOTIDE SEQUENCE</scope>
    <source>
        <strain evidence="1">CGMCC 1.12785</strain>
    </source>
</reference>
<evidence type="ECO:0000313" key="1">
    <source>
        <dbReference type="EMBL" id="GGA10790.1"/>
    </source>
</evidence>
<comment type="caution">
    <text evidence="1">The sequence shown here is derived from an EMBL/GenBank/DDBJ whole genome shotgun (WGS) entry which is preliminary data.</text>
</comment>
<reference evidence="1" key="1">
    <citation type="journal article" date="2014" name="Int. J. Syst. Evol. Microbiol.">
        <title>Complete genome sequence of Corynebacterium casei LMG S-19264T (=DSM 44701T), isolated from a smear-ripened cheese.</title>
        <authorList>
            <consortium name="US DOE Joint Genome Institute (JGI-PGF)"/>
            <person name="Walter F."/>
            <person name="Albersmeier A."/>
            <person name="Kalinowski J."/>
            <person name="Ruckert C."/>
        </authorList>
    </citation>
    <scope>NUCLEOTIDE SEQUENCE</scope>
    <source>
        <strain evidence="1">CGMCC 1.12785</strain>
    </source>
</reference>
<accession>A0A8J2TX19</accession>
<name>A0A8J2TX19_9MICO</name>
<sequence>MGTEAALWEAGEEARQRLYRACLDATTRRHAGTIREPRIPAFTEATFEAAMHYATRDALARGVPLHVTVNAYAERLEQ</sequence>
<evidence type="ECO:0000313" key="2">
    <source>
        <dbReference type="Proteomes" id="UP000616114"/>
    </source>
</evidence>
<proteinExistence type="predicted"/>